<dbReference type="Proteomes" id="UP000600139">
    <property type="component" value="Unassembled WGS sequence"/>
</dbReference>
<evidence type="ECO:0000313" key="2">
    <source>
        <dbReference type="Proteomes" id="UP000600139"/>
    </source>
</evidence>
<organism evidence="1 2">
    <name type="scientific">Luteolibacter yonseiensis</name>
    <dbReference type="NCBI Taxonomy" id="1144680"/>
    <lineage>
        <taxon>Bacteria</taxon>
        <taxon>Pseudomonadati</taxon>
        <taxon>Verrucomicrobiota</taxon>
        <taxon>Verrucomicrobiia</taxon>
        <taxon>Verrucomicrobiales</taxon>
        <taxon>Verrucomicrobiaceae</taxon>
        <taxon>Luteolibacter</taxon>
    </lineage>
</organism>
<dbReference type="PANTHER" id="PTHR35866">
    <property type="entry name" value="PUTATIVE-RELATED"/>
    <property type="match status" value="1"/>
</dbReference>
<protein>
    <submittedName>
        <fullName evidence="1">YkgJ family cysteine cluster protein</fullName>
    </submittedName>
</protein>
<reference evidence="1" key="1">
    <citation type="submission" date="2021-01" db="EMBL/GenBank/DDBJ databases">
        <title>Modified the classification status of verrucomicrobia.</title>
        <authorList>
            <person name="Feng X."/>
        </authorList>
    </citation>
    <scope>NUCLEOTIDE SEQUENCE</scope>
    <source>
        <strain evidence="1">JCM 18052</strain>
    </source>
</reference>
<dbReference type="Pfam" id="PF03692">
    <property type="entry name" value="CxxCxxCC"/>
    <property type="match status" value="1"/>
</dbReference>
<dbReference type="PANTHER" id="PTHR35866:SF1">
    <property type="entry name" value="YKGJ FAMILY CYSTEINE CLUSTER PROTEIN"/>
    <property type="match status" value="1"/>
</dbReference>
<sequence>MLEPDVFYVCQRCTACCKWPGDVRLEENEIAPIAEFLGLAEQDFLDTFTRLRTNRQGLSLIEKENHECVMLEGNACRIHPVKPEQCAGFPNKWNFPGWRQVCEAVPVQVAEILT</sequence>
<dbReference type="EMBL" id="JAENIK010000001">
    <property type="protein sequence ID" value="MBK1814159.1"/>
    <property type="molecule type" value="Genomic_DNA"/>
</dbReference>
<comment type="caution">
    <text evidence="1">The sequence shown here is derived from an EMBL/GenBank/DDBJ whole genome shotgun (WGS) entry which is preliminary data.</text>
</comment>
<dbReference type="AlphaFoldDB" id="A0A934R2P5"/>
<keyword evidence="2" id="KW-1185">Reference proteome</keyword>
<gene>
    <name evidence="1" type="ORF">JIN84_00865</name>
</gene>
<proteinExistence type="predicted"/>
<name>A0A934R2P5_9BACT</name>
<evidence type="ECO:0000313" key="1">
    <source>
        <dbReference type="EMBL" id="MBK1814159.1"/>
    </source>
</evidence>
<dbReference type="InterPro" id="IPR005358">
    <property type="entry name" value="Puta_zinc/iron-chelating_dom"/>
</dbReference>
<accession>A0A934R2P5</accession>